<evidence type="ECO:0000256" key="5">
    <source>
        <dbReference type="ARBA" id="ARBA00022833"/>
    </source>
</evidence>
<evidence type="ECO:0000256" key="1">
    <source>
        <dbReference type="ARBA" id="ARBA00001947"/>
    </source>
</evidence>
<comment type="function">
    <text evidence="8">Reversible hydration of carbon dioxide.</text>
</comment>
<keyword evidence="10" id="KW-1185">Reference proteome</keyword>
<dbReference type="PANTHER" id="PTHR18952">
    <property type="entry name" value="CARBONIC ANHYDRASE"/>
    <property type="match status" value="1"/>
</dbReference>
<evidence type="ECO:0000256" key="8">
    <source>
        <dbReference type="RuleBase" id="RU367011"/>
    </source>
</evidence>
<dbReference type="PROSITE" id="PS00162">
    <property type="entry name" value="ALPHA_CA_1"/>
    <property type="match status" value="1"/>
</dbReference>
<feature type="domain" description="Alpha-carbonic anhydrase" evidence="9">
    <location>
        <begin position="1"/>
        <end position="208"/>
    </location>
</feature>
<evidence type="ECO:0000256" key="2">
    <source>
        <dbReference type="ARBA" id="ARBA00010718"/>
    </source>
</evidence>
<gene>
    <name evidence="11" type="primary">Bma-cah-3</name>
</gene>
<dbReference type="SUPFAM" id="SSF51069">
    <property type="entry name" value="Carbonic anhydrase"/>
    <property type="match status" value="1"/>
</dbReference>
<evidence type="ECO:0000313" key="11">
    <source>
        <dbReference type="WBParaSite" id="Bm4831b.1"/>
    </source>
</evidence>
<dbReference type="CDD" id="cd00326">
    <property type="entry name" value="alpha_CA"/>
    <property type="match status" value="1"/>
</dbReference>
<evidence type="ECO:0000256" key="4">
    <source>
        <dbReference type="ARBA" id="ARBA00022723"/>
    </source>
</evidence>
<reference evidence="11" key="2">
    <citation type="submission" date="2020-12" db="UniProtKB">
        <authorList>
            <consortium name="WormBaseParasite"/>
        </authorList>
    </citation>
    <scope>IDENTIFICATION</scope>
</reference>
<dbReference type="FunCoup" id="A0A7I4KHT8">
    <property type="interactions" value="164"/>
</dbReference>
<name>A0A7I4KHT8_BRUMA</name>
<dbReference type="PROSITE" id="PS51144">
    <property type="entry name" value="ALPHA_CA_2"/>
    <property type="match status" value="1"/>
</dbReference>
<reference evidence="10" key="1">
    <citation type="journal article" date="2007" name="Science">
        <title>Draft genome of the filarial nematode parasite Brugia malayi.</title>
        <authorList>
            <person name="Ghedin E."/>
            <person name="Wang S."/>
            <person name="Spiro D."/>
            <person name="Caler E."/>
            <person name="Zhao Q."/>
            <person name="Crabtree J."/>
            <person name="Allen J.E."/>
            <person name="Delcher A.L."/>
            <person name="Guiliano D.B."/>
            <person name="Miranda-Saavedra D."/>
            <person name="Angiuoli S.V."/>
            <person name="Creasy T."/>
            <person name="Amedeo P."/>
            <person name="Haas B."/>
            <person name="El-Sayed N.M."/>
            <person name="Wortman J.R."/>
            <person name="Feldblyum T."/>
            <person name="Tallon L."/>
            <person name="Schatz M."/>
            <person name="Shumway M."/>
            <person name="Koo H."/>
            <person name="Salzberg S.L."/>
            <person name="Schobel S."/>
            <person name="Pertea M."/>
            <person name="Pop M."/>
            <person name="White O."/>
            <person name="Barton G.J."/>
            <person name="Carlow C.K."/>
            <person name="Crawford M.J."/>
            <person name="Daub J."/>
            <person name="Dimmic M.W."/>
            <person name="Estes C.F."/>
            <person name="Foster J.M."/>
            <person name="Ganatra M."/>
            <person name="Gregory W.F."/>
            <person name="Johnson N.M."/>
            <person name="Jin J."/>
            <person name="Komuniecki R."/>
            <person name="Korf I."/>
            <person name="Kumar S."/>
            <person name="Laney S."/>
            <person name="Li B.W."/>
            <person name="Li W."/>
            <person name="Lindblom T.H."/>
            <person name="Lustigman S."/>
            <person name="Ma D."/>
            <person name="Maina C.V."/>
            <person name="Martin D.M."/>
            <person name="McCarter J.P."/>
            <person name="McReynolds L."/>
            <person name="Mitreva M."/>
            <person name="Nutman T.B."/>
            <person name="Parkinson J."/>
            <person name="Peregrin-Alvarez J.M."/>
            <person name="Poole C."/>
            <person name="Ren Q."/>
            <person name="Saunders L."/>
            <person name="Sluder A.E."/>
            <person name="Smith K."/>
            <person name="Stanke M."/>
            <person name="Unnasch T.R."/>
            <person name="Ware J."/>
            <person name="Wei A.D."/>
            <person name="Weil G."/>
            <person name="Williams D.J."/>
            <person name="Zhang Y."/>
            <person name="Williams S.A."/>
            <person name="Fraser-Liggett C."/>
            <person name="Slatko B."/>
            <person name="Blaxter M.L."/>
            <person name="Scott A.L."/>
        </authorList>
    </citation>
    <scope>NUCLEOTIDE SEQUENCE</scope>
    <source>
        <strain evidence="10">FR3</strain>
    </source>
</reference>
<evidence type="ECO:0000259" key="9">
    <source>
        <dbReference type="PROSITE" id="PS51144"/>
    </source>
</evidence>
<keyword evidence="4 8" id="KW-0479">Metal-binding</keyword>
<dbReference type="EC" id="4.2.1.1" evidence="3 8"/>
<comment type="similarity">
    <text evidence="2 8">Belongs to the alpha-carbonic anhydrase family.</text>
</comment>
<dbReference type="SMART" id="SM01057">
    <property type="entry name" value="Carb_anhydrase"/>
    <property type="match status" value="1"/>
</dbReference>
<dbReference type="InterPro" id="IPR036398">
    <property type="entry name" value="CA_dom_sf"/>
</dbReference>
<sequence length="210" mass="23898">MCPMNWDYDEESECGPKYWPNADGRNQSPINLDLCLMKYNTMEPLKFLNYDVKFKGEIVNNGHSGSEHTLAGLHYPAELHLVHEGLANPNKLAVVGVFLVLGDDDNALSQECSVLNKIIDPAQSEQIQGILLDDKLPKNRKSFWRYMGSLTTPPCSEVVTWTIFTEPIVVTKSQLALFRSLHDKTGQIMKKNFRPIQKLYQREIQFIVTA</sequence>
<dbReference type="PANTHER" id="PTHR18952:SF141">
    <property type="entry name" value="CARBONIC ANHYDRASE"/>
    <property type="match status" value="1"/>
</dbReference>
<dbReference type="InterPro" id="IPR018338">
    <property type="entry name" value="Carbonic_anhydrase_a-class_CS"/>
</dbReference>
<dbReference type="InParanoid" id="A0A7I4KHT8"/>
<evidence type="ECO:0000256" key="7">
    <source>
        <dbReference type="ARBA" id="ARBA00048348"/>
    </source>
</evidence>
<comment type="cofactor">
    <cofactor evidence="1 8">
        <name>Zn(2+)</name>
        <dbReference type="ChEBI" id="CHEBI:29105"/>
    </cofactor>
</comment>
<evidence type="ECO:0000256" key="6">
    <source>
        <dbReference type="ARBA" id="ARBA00023239"/>
    </source>
</evidence>
<accession>A0A7I4KHT8</accession>
<dbReference type="GO" id="GO:0005737">
    <property type="term" value="C:cytoplasm"/>
    <property type="evidence" value="ECO:0007669"/>
    <property type="project" value="TreeGrafter"/>
</dbReference>
<evidence type="ECO:0000256" key="3">
    <source>
        <dbReference type="ARBA" id="ARBA00012925"/>
    </source>
</evidence>
<dbReference type="GO" id="GO:0004089">
    <property type="term" value="F:carbonate dehydratase activity"/>
    <property type="evidence" value="ECO:0007669"/>
    <property type="project" value="UniProtKB-UniRule"/>
</dbReference>
<organism evidence="10 11">
    <name type="scientific">Brugia malayi</name>
    <name type="common">Filarial nematode worm</name>
    <dbReference type="NCBI Taxonomy" id="6279"/>
    <lineage>
        <taxon>Eukaryota</taxon>
        <taxon>Metazoa</taxon>
        <taxon>Ecdysozoa</taxon>
        <taxon>Nematoda</taxon>
        <taxon>Chromadorea</taxon>
        <taxon>Rhabditida</taxon>
        <taxon>Spirurina</taxon>
        <taxon>Spiruromorpha</taxon>
        <taxon>Filarioidea</taxon>
        <taxon>Onchocercidae</taxon>
        <taxon>Brugia</taxon>
    </lineage>
</organism>
<dbReference type="GO" id="GO:0008270">
    <property type="term" value="F:zinc ion binding"/>
    <property type="evidence" value="ECO:0007669"/>
    <property type="project" value="UniProtKB-UniRule"/>
</dbReference>
<dbReference type="Proteomes" id="UP000006672">
    <property type="component" value="Unassembled WGS sequence"/>
</dbReference>
<dbReference type="AlphaFoldDB" id="A0A7I4KHT8"/>
<dbReference type="InterPro" id="IPR001148">
    <property type="entry name" value="CA_dom"/>
</dbReference>
<dbReference type="Pfam" id="PF00194">
    <property type="entry name" value="Carb_anhydrase"/>
    <property type="match status" value="1"/>
</dbReference>
<comment type="catalytic activity">
    <reaction evidence="7 8">
        <text>hydrogencarbonate + H(+) = CO2 + H2O</text>
        <dbReference type="Rhea" id="RHEA:10748"/>
        <dbReference type="ChEBI" id="CHEBI:15377"/>
        <dbReference type="ChEBI" id="CHEBI:15378"/>
        <dbReference type="ChEBI" id="CHEBI:16526"/>
        <dbReference type="ChEBI" id="CHEBI:17544"/>
        <dbReference type="EC" id="4.2.1.1"/>
    </reaction>
</comment>
<dbReference type="Gene3D" id="3.10.200.10">
    <property type="entry name" value="Alpha carbonic anhydrase"/>
    <property type="match status" value="2"/>
</dbReference>
<protein>
    <recommendedName>
        <fullName evidence="3 8">Carbonic anhydrase</fullName>
        <ecNumber evidence="3 8">4.2.1.1</ecNumber>
    </recommendedName>
</protein>
<proteinExistence type="inferred from homology"/>
<dbReference type="WBParaSite" id="Bm4831b.1">
    <property type="protein sequence ID" value="Bm4831b.1"/>
    <property type="gene ID" value="WBGene00225092"/>
</dbReference>
<keyword evidence="5 8" id="KW-0862">Zinc</keyword>
<dbReference type="InterPro" id="IPR023561">
    <property type="entry name" value="Carbonic_anhydrase_a-class"/>
</dbReference>
<evidence type="ECO:0000313" key="10">
    <source>
        <dbReference type="Proteomes" id="UP000006672"/>
    </source>
</evidence>
<keyword evidence="6 8" id="KW-0456">Lyase</keyword>